<proteinExistence type="predicted"/>
<keyword evidence="2" id="KW-0238">DNA-binding</keyword>
<evidence type="ECO:0000256" key="2">
    <source>
        <dbReference type="ARBA" id="ARBA00023125"/>
    </source>
</evidence>
<dbReference type="AlphaFoldDB" id="A0A9X1V9S8"/>
<dbReference type="PANTHER" id="PTHR30514">
    <property type="entry name" value="GLUCOKINASE"/>
    <property type="match status" value="1"/>
</dbReference>
<dbReference type="Pfam" id="PF01380">
    <property type="entry name" value="SIS"/>
    <property type="match status" value="1"/>
</dbReference>
<name>A0A9X1V9S8_9BACL</name>
<dbReference type="Gene3D" id="3.40.50.10490">
    <property type="entry name" value="Glucose-6-phosphate isomerase like protein, domain 1"/>
    <property type="match status" value="1"/>
</dbReference>
<dbReference type="GO" id="GO:0097367">
    <property type="term" value="F:carbohydrate derivative binding"/>
    <property type="evidence" value="ECO:0007669"/>
    <property type="project" value="InterPro"/>
</dbReference>
<sequence length="283" mass="30551">MESDNFNLLARVSQTHFRKAEGKVGALLLESPECFYQLSISEVATRSQTSEATVIRFAKVLGFSGFQSLKISLAQEVAVANDILSSGVVPTDDWQKALLKAIQMYQVTLSETGDLLLQSCIPSVLTAIESATMILITAVGTSGSAASMLQYKLSRLGYRAYYHADPHNQALQVSLLHENDVVIALSASGTTKDTVDVMRLAYEQGAKTVAVTQYAKSPLTSFAQDVLLTTGRETAISSGAVSTAISQLAVVDAIFIGLMLHHFNDANDKLRHTASTLARDRKF</sequence>
<feature type="domain" description="HTH rpiR-type" evidence="4">
    <location>
        <begin position="4"/>
        <end position="80"/>
    </location>
</feature>
<evidence type="ECO:0000313" key="7">
    <source>
        <dbReference type="Proteomes" id="UP001139263"/>
    </source>
</evidence>
<dbReference type="Proteomes" id="UP001139263">
    <property type="component" value="Unassembled WGS sequence"/>
</dbReference>
<protein>
    <submittedName>
        <fullName evidence="6">HTH-type transcriptional regulator MurR</fullName>
    </submittedName>
</protein>
<dbReference type="InterPro" id="IPR036388">
    <property type="entry name" value="WH-like_DNA-bd_sf"/>
</dbReference>
<keyword evidence="3" id="KW-0804">Transcription</keyword>
<keyword evidence="7" id="KW-1185">Reference proteome</keyword>
<dbReference type="PANTHER" id="PTHR30514:SF1">
    <property type="entry name" value="HTH-TYPE TRANSCRIPTIONAL REGULATOR HEXR-RELATED"/>
    <property type="match status" value="1"/>
</dbReference>
<dbReference type="InterPro" id="IPR047640">
    <property type="entry name" value="RpiR-like"/>
</dbReference>
<reference evidence="6" key="1">
    <citation type="submission" date="2022-03" db="EMBL/GenBank/DDBJ databases">
        <title>Draft Genome Sequence of Firmicute Strain S0AB, a Heterotrophic Iron/Sulfur-Oxidizing Extreme Acidophile.</title>
        <authorList>
            <person name="Vergara E."/>
            <person name="Pakostova E."/>
            <person name="Johnson D.B."/>
            <person name="Holmes D.S."/>
        </authorList>
    </citation>
    <scope>NUCLEOTIDE SEQUENCE</scope>
    <source>
        <strain evidence="6">S0AB</strain>
    </source>
</reference>
<dbReference type="InterPro" id="IPR046348">
    <property type="entry name" value="SIS_dom_sf"/>
</dbReference>
<dbReference type="CDD" id="cd05013">
    <property type="entry name" value="SIS_RpiR"/>
    <property type="match status" value="1"/>
</dbReference>
<dbReference type="RefSeq" id="WP_241713928.1">
    <property type="nucleotide sequence ID" value="NZ_JALBUF010000005.1"/>
</dbReference>
<gene>
    <name evidence="6" type="primary">murR</name>
    <name evidence="6" type="ORF">MM817_01797</name>
</gene>
<evidence type="ECO:0000259" key="4">
    <source>
        <dbReference type="PROSITE" id="PS51071"/>
    </source>
</evidence>
<accession>A0A9X1V9S8</accession>
<dbReference type="GO" id="GO:1901135">
    <property type="term" value="P:carbohydrate derivative metabolic process"/>
    <property type="evidence" value="ECO:0007669"/>
    <property type="project" value="InterPro"/>
</dbReference>
<dbReference type="Gene3D" id="1.10.10.10">
    <property type="entry name" value="Winged helix-like DNA-binding domain superfamily/Winged helix DNA-binding domain"/>
    <property type="match status" value="1"/>
</dbReference>
<dbReference type="InterPro" id="IPR035472">
    <property type="entry name" value="RpiR-like_SIS"/>
</dbReference>
<dbReference type="EMBL" id="JALBUF010000005">
    <property type="protein sequence ID" value="MCI0183514.1"/>
    <property type="molecule type" value="Genomic_DNA"/>
</dbReference>
<dbReference type="SUPFAM" id="SSF46689">
    <property type="entry name" value="Homeodomain-like"/>
    <property type="match status" value="1"/>
</dbReference>
<dbReference type="SUPFAM" id="SSF53697">
    <property type="entry name" value="SIS domain"/>
    <property type="match status" value="1"/>
</dbReference>
<dbReference type="InterPro" id="IPR000281">
    <property type="entry name" value="HTH_RpiR"/>
</dbReference>
<comment type="caution">
    <text evidence="6">The sequence shown here is derived from an EMBL/GenBank/DDBJ whole genome shotgun (WGS) entry which is preliminary data.</text>
</comment>
<dbReference type="Pfam" id="PF01418">
    <property type="entry name" value="HTH_6"/>
    <property type="match status" value="1"/>
</dbReference>
<dbReference type="GO" id="GO:0003700">
    <property type="term" value="F:DNA-binding transcription factor activity"/>
    <property type="evidence" value="ECO:0007669"/>
    <property type="project" value="InterPro"/>
</dbReference>
<organism evidence="6 7">
    <name type="scientific">Sulfoacidibacillus ferrooxidans</name>
    <dbReference type="NCBI Taxonomy" id="2005001"/>
    <lineage>
        <taxon>Bacteria</taxon>
        <taxon>Bacillati</taxon>
        <taxon>Bacillota</taxon>
        <taxon>Bacilli</taxon>
        <taxon>Bacillales</taxon>
        <taxon>Alicyclobacillaceae</taxon>
        <taxon>Sulfoacidibacillus</taxon>
    </lineage>
</organism>
<evidence type="ECO:0000256" key="3">
    <source>
        <dbReference type="ARBA" id="ARBA00023163"/>
    </source>
</evidence>
<evidence type="ECO:0000313" key="6">
    <source>
        <dbReference type="EMBL" id="MCI0183514.1"/>
    </source>
</evidence>
<dbReference type="PROSITE" id="PS51464">
    <property type="entry name" value="SIS"/>
    <property type="match status" value="1"/>
</dbReference>
<evidence type="ECO:0000256" key="1">
    <source>
        <dbReference type="ARBA" id="ARBA00023015"/>
    </source>
</evidence>
<feature type="domain" description="SIS" evidence="5">
    <location>
        <begin position="124"/>
        <end position="264"/>
    </location>
</feature>
<keyword evidence="1" id="KW-0805">Transcription regulation</keyword>
<dbReference type="InterPro" id="IPR009057">
    <property type="entry name" value="Homeodomain-like_sf"/>
</dbReference>
<dbReference type="PROSITE" id="PS51071">
    <property type="entry name" value="HTH_RPIR"/>
    <property type="match status" value="1"/>
</dbReference>
<dbReference type="InterPro" id="IPR001347">
    <property type="entry name" value="SIS_dom"/>
</dbReference>
<dbReference type="GO" id="GO:0003677">
    <property type="term" value="F:DNA binding"/>
    <property type="evidence" value="ECO:0007669"/>
    <property type="project" value="UniProtKB-KW"/>
</dbReference>
<evidence type="ECO:0000259" key="5">
    <source>
        <dbReference type="PROSITE" id="PS51464"/>
    </source>
</evidence>